<evidence type="ECO:0000256" key="7">
    <source>
        <dbReference type="HAMAP-Rule" id="MF_01416"/>
    </source>
</evidence>
<dbReference type="InterPro" id="IPR000711">
    <property type="entry name" value="ATPase_OSCP/dsu"/>
</dbReference>
<dbReference type="STRING" id="1462996.AWM70_17425"/>
<evidence type="ECO:0000256" key="3">
    <source>
        <dbReference type="ARBA" id="ARBA00022781"/>
    </source>
</evidence>
<sequence length="183" mass="20029">MSSKVAVIASRYAKAIYEIAAQEGRTLEVEQELKAAVEALTADKEIVNFIAAPSITDQAKLQVIETSLADKLSKPVVSLLKLLVERGRVNVLPELLESYIRISGEALGLATAVVYTTYPLNEEEKQEVSEHFGALVQKKIRVENVVDNSLLGGMKVVIGDTLYDGSLAGKLDRLEKSFRRQAL</sequence>
<keyword evidence="7" id="KW-0139">CF(1)</keyword>
<dbReference type="PANTHER" id="PTHR11910">
    <property type="entry name" value="ATP SYNTHASE DELTA CHAIN"/>
    <property type="match status" value="1"/>
</dbReference>
<comment type="function">
    <text evidence="7">This protein is part of the stalk that links CF(0) to CF(1). It either transmits conformational changes from CF(0) to CF(1) or is implicated in proton conduction.</text>
</comment>
<evidence type="ECO:0000256" key="6">
    <source>
        <dbReference type="ARBA" id="ARBA00023310"/>
    </source>
</evidence>
<dbReference type="SUPFAM" id="SSF47928">
    <property type="entry name" value="N-terminal domain of the delta subunit of the F1F0-ATP synthase"/>
    <property type="match status" value="1"/>
</dbReference>
<dbReference type="OrthoDB" id="9802471at2"/>
<dbReference type="NCBIfam" id="NF004403">
    <property type="entry name" value="PRK05758.2-4"/>
    <property type="match status" value="1"/>
</dbReference>
<keyword evidence="2 7" id="KW-0813">Transport</keyword>
<comment type="subcellular location">
    <subcellularLocation>
        <location evidence="7">Cell membrane</location>
        <topology evidence="7">Peripheral membrane protein</topology>
    </subcellularLocation>
    <subcellularLocation>
        <location evidence="1">Membrane</location>
    </subcellularLocation>
</comment>
<comment type="similarity">
    <text evidence="7">Belongs to the ATPase delta chain family.</text>
</comment>
<dbReference type="Gene3D" id="1.10.520.20">
    <property type="entry name" value="N-terminal domain of the delta subunit of the F1F0-ATP synthase"/>
    <property type="match status" value="1"/>
</dbReference>
<proteinExistence type="inferred from homology"/>
<evidence type="ECO:0000256" key="4">
    <source>
        <dbReference type="ARBA" id="ARBA00023065"/>
    </source>
</evidence>
<evidence type="ECO:0000256" key="1">
    <source>
        <dbReference type="ARBA" id="ARBA00004370"/>
    </source>
</evidence>
<dbReference type="GO" id="GO:0005886">
    <property type="term" value="C:plasma membrane"/>
    <property type="evidence" value="ECO:0007669"/>
    <property type="project" value="UniProtKB-SubCell"/>
</dbReference>
<evidence type="ECO:0000313" key="9">
    <source>
        <dbReference type="Proteomes" id="UP000092573"/>
    </source>
</evidence>
<gene>
    <name evidence="7" type="primary">atpH</name>
    <name evidence="8" type="ORF">AWM70_17425</name>
</gene>
<name>A0A1B1N3Z8_9BACL</name>
<dbReference type="RefSeq" id="WP_068698513.1">
    <property type="nucleotide sequence ID" value="NZ_CP014167.1"/>
</dbReference>
<keyword evidence="7" id="KW-1003">Cell membrane</keyword>
<protein>
    <recommendedName>
        <fullName evidence="7">ATP synthase subunit delta</fullName>
    </recommendedName>
    <alternativeName>
        <fullName evidence="7">ATP synthase F(1) sector subunit delta</fullName>
    </alternativeName>
    <alternativeName>
        <fullName evidence="7">F-type ATPase subunit delta</fullName>
        <shortName evidence="7">F-ATPase subunit delta</shortName>
    </alternativeName>
</protein>
<dbReference type="AlphaFoldDB" id="A0A1B1N3Z8"/>
<keyword evidence="5 7" id="KW-0472">Membrane</keyword>
<organism evidence="8 9">
    <name type="scientific">Paenibacillus yonginensis</name>
    <dbReference type="NCBI Taxonomy" id="1462996"/>
    <lineage>
        <taxon>Bacteria</taxon>
        <taxon>Bacillati</taxon>
        <taxon>Bacillota</taxon>
        <taxon>Bacilli</taxon>
        <taxon>Bacillales</taxon>
        <taxon>Paenibacillaceae</taxon>
        <taxon>Paenibacillus</taxon>
    </lineage>
</organism>
<dbReference type="Pfam" id="PF00213">
    <property type="entry name" value="OSCP"/>
    <property type="match status" value="1"/>
</dbReference>
<evidence type="ECO:0000256" key="5">
    <source>
        <dbReference type="ARBA" id="ARBA00023136"/>
    </source>
</evidence>
<accession>A0A1B1N3Z8</accession>
<evidence type="ECO:0000313" key="8">
    <source>
        <dbReference type="EMBL" id="ANS76144.1"/>
    </source>
</evidence>
<dbReference type="Proteomes" id="UP000092573">
    <property type="component" value="Chromosome"/>
</dbReference>
<comment type="function">
    <text evidence="7">F(1)F(0) ATP synthase produces ATP from ADP in the presence of a proton or sodium gradient. F-type ATPases consist of two structural domains, F(1) containing the extramembraneous catalytic core and F(0) containing the membrane proton channel, linked together by a central stalk and a peripheral stalk. During catalysis, ATP synthesis in the catalytic domain of F(1) is coupled via a rotary mechanism of the central stalk subunits to proton translocation.</text>
</comment>
<dbReference type="InterPro" id="IPR026015">
    <property type="entry name" value="ATP_synth_OSCP/delta_N_sf"/>
</dbReference>
<dbReference type="HAMAP" id="MF_01416">
    <property type="entry name" value="ATP_synth_delta_bact"/>
    <property type="match status" value="1"/>
</dbReference>
<keyword evidence="9" id="KW-1185">Reference proteome</keyword>
<reference evidence="8 9" key="1">
    <citation type="submission" date="2016-01" db="EMBL/GenBank/DDBJ databases">
        <title>Complete Genome Sequence of Paenibacillus yonginensis DCY84, a novel Plant Growth-Promoting Bacteria with Elicitation of Induced Systemic Resistance.</title>
        <authorList>
            <person name="Kim Y.J."/>
            <person name="Yang D.C."/>
            <person name="Sukweenadhi J."/>
        </authorList>
    </citation>
    <scope>NUCLEOTIDE SEQUENCE [LARGE SCALE GENOMIC DNA]</scope>
    <source>
        <strain evidence="8 9">DCY84</strain>
    </source>
</reference>
<dbReference type="NCBIfam" id="TIGR01145">
    <property type="entry name" value="ATP_synt_delta"/>
    <property type="match status" value="1"/>
</dbReference>
<dbReference type="PRINTS" id="PR00125">
    <property type="entry name" value="ATPASEDELTA"/>
</dbReference>
<keyword evidence="3 7" id="KW-0375">Hydrogen ion transport</keyword>
<dbReference type="GO" id="GO:0045259">
    <property type="term" value="C:proton-transporting ATP synthase complex"/>
    <property type="evidence" value="ECO:0007669"/>
    <property type="project" value="UniProtKB-KW"/>
</dbReference>
<dbReference type="EMBL" id="CP014167">
    <property type="protein sequence ID" value="ANS76144.1"/>
    <property type="molecule type" value="Genomic_DNA"/>
</dbReference>
<dbReference type="KEGG" id="pyg:AWM70_17425"/>
<keyword evidence="6 7" id="KW-0066">ATP synthesis</keyword>
<dbReference type="GO" id="GO:0046933">
    <property type="term" value="F:proton-transporting ATP synthase activity, rotational mechanism"/>
    <property type="evidence" value="ECO:0007669"/>
    <property type="project" value="UniProtKB-UniRule"/>
</dbReference>
<keyword evidence="4 7" id="KW-0406">Ion transport</keyword>
<evidence type="ECO:0000256" key="2">
    <source>
        <dbReference type="ARBA" id="ARBA00022448"/>
    </source>
</evidence>